<evidence type="ECO:0000256" key="4">
    <source>
        <dbReference type="ARBA" id="ARBA00022737"/>
    </source>
</evidence>
<dbReference type="eggNOG" id="KOG0301">
    <property type="taxonomic scope" value="Eukaryota"/>
</dbReference>
<dbReference type="InterPro" id="IPR013535">
    <property type="entry name" value="PUL_dom"/>
</dbReference>
<gene>
    <name evidence="8" type="ORF">MICPUCDRAFT_40685</name>
</gene>
<dbReference type="CDD" id="cd00200">
    <property type="entry name" value="WD40"/>
    <property type="match status" value="1"/>
</dbReference>
<evidence type="ECO:0000259" key="7">
    <source>
        <dbReference type="PROSITE" id="PS51396"/>
    </source>
</evidence>
<name>C1MW86_MICPC</name>
<dbReference type="InterPro" id="IPR015943">
    <property type="entry name" value="WD40/YVTN_repeat-like_dom_sf"/>
</dbReference>
<dbReference type="PROSITE" id="PS50294">
    <property type="entry name" value="WD_REPEATS_REGION"/>
    <property type="match status" value="3"/>
</dbReference>
<dbReference type="PANTHER" id="PTHR19849:SF0">
    <property type="entry name" value="PHOSPHOLIPASE A-2-ACTIVATING PROTEIN"/>
    <property type="match status" value="1"/>
</dbReference>
<dbReference type="GO" id="GO:0043161">
    <property type="term" value="P:proteasome-mediated ubiquitin-dependent protein catabolic process"/>
    <property type="evidence" value="ECO:0007669"/>
    <property type="project" value="TreeGrafter"/>
</dbReference>
<dbReference type="PROSITE" id="PS50082">
    <property type="entry name" value="WD_REPEATS_2"/>
    <property type="match status" value="3"/>
</dbReference>
<accession>C1MW86</accession>
<dbReference type="AlphaFoldDB" id="C1MW86"/>
<evidence type="ECO:0000313" key="8">
    <source>
        <dbReference type="EMBL" id="EEH55833.1"/>
    </source>
</evidence>
<feature type="repeat" description="WD" evidence="5">
    <location>
        <begin position="195"/>
        <end position="236"/>
    </location>
</feature>
<dbReference type="RefSeq" id="XP_003059881.1">
    <property type="nucleotide sequence ID" value="XM_003059835.1"/>
</dbReference>
<dbReference type="GO" id="GO:0043130">
    <property type="term" value="F:ubiquitin binding"/>
    <property type="evidence" value="ECO:0007669"/>
    <property type="project" value="TreeGrafter"/>
</dbReference>
<dbReference type="InterPro" id="IPR038122">
    <property type="entry name" value="PFU_sf"/>
</dbReference>
<dbReference type="GeneID" id="9685320"/>
<sequence>MTSYALRAECRGHEDDVRAAVVLSPASFATASRDKTVRVWSEAIGSDVSFAQSVVCVGHASFVTSLAFAPPGRVPSFPPLGALVSGSRDARVVAWDPATGDAVAEMRGHALDVTAVCVLASGVVVSGAMDKSVRVWDPKTGACARAIEDAHGSSVLALAALADGGFLSGSADRSVKRWDGQMPYDGASWKPTTTMTGHADTVRGICVTPAGDAFLTASHDCTARMWSLVTHETVLTFVGHTALVYAVAAAGDRVFTGSEDNTMRIWRARDASCAQTIAHPGATLAEEQSKIKTEDPSALLQSGHGDGVTKVIREEGGTIAAYAWSAGTASWERVGEVTGVGGGGIGGGKKSFQGAEYDYVFDVDFQDGVPPLKLPFNVGDNPYTAAETFLETNDLPAGYREQVVNFIVQNVGETNVGAGGVSADPFTGAGAYVPGTGATTGGGGGGAGNFDPFTGGGAYVPGAAAAPAAAAPAAAAAAARQSYVPTTTCLLFDTSLNLDGILKKIAEFAAELATAAQRVEGLRECAAAAASKTPPSTTAAAALLDASAAWPKEKLFPLLDVARMLVLVPGACDAATSGAFAAAACRALESGGDGAPAPPGNVLTAGRLFANAFKHGETRDAFLPFGQALLDGLAPAAAADAKPPARLALATAILNLASFASDIPAAADLAPACVAVGSQLLYASPAADVDARFRALVALGTAATTAGAEAKKLAIDLGVLDVATALAAAESAGKVKDAAADVRKALS</sequence>
<dbReference type="GO" id="GO:0010992">
    <property type="term" value="P:ubiquitin recycling"/>
    <property type="evidence" value="ECO:0007669"/>
    <property type="project" value="TreeGrafter"/>
</dbReference>
<evidence type="ECO:0000256" key="2">
    <source>
        <dbReference type="ARBA" id="ARBA00022490"/>
    </source>
</evidence>
<dbReference type="SMART" id="SM00320">
    <property type="entry name" value="WD40"/>
    <property type="match status" value="6"/>
</dbReference>
<dbReference type="InterPro" id="IPR011989">
    <property type="entry name" value="ARM-like"/>
</dbReference>
<dbReference type="Gene3D" id="2.130.10.10">
    <property type="entry name" value="YVTN repeat-like/Quinoprotein amine dehydrogenase"/>
    <property type="match status" value="1"/>
</dbReference>
<dbReference type="Proteomes" id="UP000001876">
    <property type="component" value="Unassembled WGS sequence"/>
</dbReference>
<dbReference type="Pfam" id="PF08324">
    <property type="entry name" value="PUL"/>
    <property type="match status" value="1"/>
</dbReference>
<dbReference type="GO" id="GO:0005634">
    <property type="term" value="C:nucleus"/>
    <property type="evidence" value="ECO:0007669"/>
    <property type="project" value="TreeGrafter"/>
</dbReference>
<dbReference type="SUPFAM" id="SSF50978">
    <property type="entry name" value="WD40 repeat-like"/>
    <property type="match status" value="1"/>
</dbReference>
<dbReference type="OrthoDB" id="10265988at2759"/>
<dbReference type="InterPro" id="IPR020472">
    <property type="entry name" value="WD40_PAC1"/>
</dbReference>
<dbReference type="Pfam" id="PF09070">
    <property type="entry name" value="PFU"/>
    <property type="match status" value="1"/>
</dbReference>
<dbReference type="GO" id="GO:0005737">
    <property type="term" value="C:cytoplasm"/>
    <property type="evidence" value="ECO:0007669"/>
    <property type="project" value="UniProtKB-SubCell"/>
</dbReference>
<dbReference type="InterPro" id="IPR001680">
    <property type="entry name" value="WD40_rpt"/>
</dbReference>
<feature type="domain" description="PUL" evidence="7">
    <location>
        <begin position="482"/>
        <end position="745"/>
    </location>
</feature>
<evidence type="ECO:0000259" key="6">
    <source>
        <dbReference type="PROSITE" id="PS51394"/>
    </source>
</evidence>
<keyword evidence="3 5" id="KW-0853">WD repeat</keyword>
<evidence type="ECO:0000256" key="5">
    <source>
        <dbReference type="PROSITE-ProRule" id="PRU00221"/>
    </source>
</evidence>
<proteinExistence type="predicted"/>
<dbReference type="PROSITE" id="PS51394">
    <property type="entry name" value="PFU"/>
    <property type="match status" value="1"/>
</dbReference>
<dbReference type="PROSITE" id="PS51396">
    <property type="entry name" value="PUL"/>
    <property type="match status" value="1"/>
</dbReference>
<evidence type="ECO:0000313" key="9">
    <source>
        <dbReference type="Proteomes" id="UP000001876"/>
    </source>
</evidence>
<dbReference type="Gene3D" id="3.10.20.870">
    <property type="entry name" value="PFU (PLAA family ubiquitin binding), C-terminal domain"/>
    <property type="match status" value="1"/>
</dbReference>
<dbReference type="InterPro" id="IPR036322">
    <property type="entry name" value="WD40_repeat_dom_sf"/>
</dbReference>
<feature type="repeat" description="WD" evidence="5">
    <location>
        <begin position="106"/>
        <end position="146"/>
    </location>
</feature>
<comment type="subcellular location">
    <subcellularLocation>
        <location evidence="1">Cytoplasm</location>
    </subcellularLocation>
</comment>
<dbReference type="PANTHER" id="PTHR19849">
    <property type="entry name" value="PHOSPHOLIPASE A-2-ACTIVATING PROTEIN"/>
    <property type="match status" value="1"/>
</dbReference>
<dbReference type="KEGG" id="mpp:MICPUCDRAFT_40685"/>
<evidence type="ECO:0000256" key="1">
    <source>
        <dbReference type="ARBA" id="ARBA00004496"/>
    </source>
</evidence>
<feature type="repeat" description="WD" evidence="5">
    <location>
        <begin position="237"/>
        <end position="276"/>
    </location>
</feature>
<reference evidence="8 9" key="1">
    <citation type="journal article" date="2009" name="Science">
        <title>Green evolution and dynamic adaptations revealed by genomes of the marine picoeukaryotes Micromonas.</title>
        <authorList>
            <person name="Worden A.Z."/>
            <person name="Lee J.H."/>
            <person name="Mock T."/>
            <person name="Rouze P."/>
            <person name="Simmons M.P."/>
            <person name="Aerts A.L."/>
            <person name="Allen A.E."/>
            <person name="Cuvelier M.L."/>
            <person name="Derelle E."/>
            <person name="Everett M.V."/>
            <person name="Foulon E."/>
            <person name="Grimwood J."/>
            <person name="Gundlach H."/>
            <person name="Henrissat B."/>
            <person name="Napoli C."/>
            <person name="McDonald S.M."/>
            <person name="Parker M.S."/>
            <person name="Rombauts S."/>
            <person name="Salamov A."/>
            <person name="Von Dassow P."/>
            <person name="Badger J.H."/>
            <person name="Coutinho P.M."/>
            <person name="Demir E."/>
            <person name="Dubchak I."/>
            <person name="Gentemann C."/>
            <person name="Eikrem W."/>
            <person name="Gready J.E."/>
            <person name="John U."/>
            <person name="Lanier W."/>
            <person name="Lindquist E.A."/>
            <person name="Lucas S."/>
            <person name="Mayer K.F."/>
            <person name="Moreau H."/>
            <person name="Not F."/>
            <person name="Otillar R."/>
            <person name="Panaud O."/>
            <person name="Pangilinan J."/>
            <person name="Paulsen I."/>
            <person name="Piegu B."/>
            <person name="Poliakov A."/>
            <person name="Robbens S."/>
            <person name="Schmutz J."/>
            <person name="Toulza E."/>
            <person name="Wyss T."/>
            <person name="Zelensky A."/>
            <person name="Zhou K."/>
            <person name="Armbrust E.V."/>
            <person name="Bhattacharya D."/>
            <person name="Goodenough U.W."/>
            <person name="Van de Peer Y."/>
            <person name="Grigoriev I.V."/>
        </authorList>
    </citation>
    <scope>NUCLEOTIDE SEQUENCE [LARGE SCALE GENOMIC DNA]</scope>
    <source>
        <strain evidence="8 9">CCMP1545</strain>
    </source>
</reference>
<dbReference type="STRING" id="564608.C1MW86"/>
<dbReference type="Gene3D" id="1.25.10.10">
    <property type="entry name" value="Leucine-rich Repeat Variant"/>
    <property type="match status" value="1"/>
</dbReference>
<keyword evidence="4" id="KW-0677">Repeat</keyword>
<dbReference type="EMBL" id="GG663741">
    <property type="protein sequence ID" value="EEH55833.1"/>
    <property type="molecule type" value="Genomic_DNA"/>
</dbReference>
<protein>
    <submittedName>
        <fullName evidence="8">Predicted protein</fullName>
    </submittedName>
</protein>
<evidence type="ECO:0000256" key="3">
    <source>
        <dbReference type="ARBA" id="ARBA00022574"/>
    </source>
</evidence>
<feature type="domain" description="PFU" evidence="6">
    <location>
        <begin position="323"/>
        <end position="421"/>
    </location>
</feature>
<keyword evidence="9" id="KW-1185">Reference proteome</keyword>
<organism evidence="9">
    <name type="scientific">Micromonas pusilla (strain CCMP1545)</name>
    <name type="common">Picoplanktonic green alga</name>
    <dbReference type="NCBI Taxonomy" id="564608"/>
    <lineage>
        <taxon>Eukaryota</taxon>
        <taxon>Viridiplantae</taxon>
        <taxon>Chlorophyta</taxon>
        <taxon>Mamiellophyceae</taxon>
        <taxon>Mamiellales</taxon>
        <taxon>Mamiellaceae</taxon>
        <taxon>Micromonas</taxon>
    </lineage>
</organism>
<keyword evidence="2" id="KW-0963">Cytoplasm</keyword>
<dbReference type="PRINTS" id="PR00320">
    <property type="entry name" value="GPROTEINBRPT"/>
</dbReference>
<dbReference type="OMA" id="DKCIYYW"/>
<dbReference type="InterPro" id="IPR015155">
    <property type="entry name" value="PFU"/>
</dbReference>
<dbReference type="Pfam" id="PF00400">
    <property type="entry name" value="WD40"/>
    <property type="match status" value="6"/>
</dbReference>